<dbReference type="EMBL" id="BLLK01000047">
    <property type="protein sequence ID" value="GFH53805.1"/>
    <property type="molecule type" value="Genomic_DNA"/>
</dbReference>
<sequence length="333" mass="38738">MTADKNQSYIPLEDRLDSNAKKIVNMMKDQPLNVQRKVQSYLENAVDIHKSKNSNLRYRFTIVHCREPIEQIQWIHTLPSNWDIIVYETCLQNVSKYSRPFINSGSEECTAYLTTMMEDHDDPYDVSVFVQSDVLLGSGRVKYLDAEHSPFWTSAQLVETVEQWAEKKDGSGLLMFGPRIHAININSTLPYIQTYGRDIFDIMELPYSETTSVVGRSGACFAVRKERISSIDKQKLITLRDRVYHPNKNVKKPSSRRMCCGFERTWHAILGEDYDISRASSVDHLWEPVVRNTNGKWNGKLFLNYTMKDDLEKYVWDYHDKKCRGVPCNTKQK</sequence>
<name>A0AAD3CZD5_9STRA</name>
<evidence type="ECO:0000313" key="2">
    <source>
        <dbReference type="Proteomes" id="UP001054902"/>
    </source>
</evidence>
<keyword evidence="2" id="KW-1185">Reference proteome</keyword>
<gene>
    <name evidence="1" type="ORF">CTEN210_10281</name>
</gene>
<organism evidence="1 2">
    <name type="scientific">Chaetoceros tenuissimus</name>
    <dbReference type="NCBI Taxonomy" id="426638"/>
    <lineage>
        <taxon>Eukaryota</taxon>
        <taxon>Sar</taxon>
        <taxon>Stramenopiles</taxon>
        <taxon>Ochrophyta</taxon>
        <taxon>Bacillariophyta</taxon>
        <taxon>Coscinodiscophyceae</taxon>
        <taxon>Chaetocerotophycidae</taxon>
        <taxon>Chaetocerotales</taxon>
        <taxon>Chaetocerotaceae</taxon>
        <taxon>Chaetoceros</taxon>
    </lineage>
</organism>
<dbReference type="AlphaFoldDB" id="A0AAD3CZD5"/>
<evidence type="ECO:0000313" key="1">
    <source>
        <dbReference type="EMBL" id="GFH53805.1"/>
    </source>
</evidence>
<dbReference type="Proteomes" id="UP001054902">
    <property type="component" value="Unassembled WGS sequence"/>
</dbReference>
<accession>A0AAD3CZD5</accession>
<comment type="caution">
    <text evidence="1">The sequence shown here is derived from an EMBL/GenBank/DDBJ whole genome shotgun (WGS) entry which is preliminary data.</text>
</comment>
<proteinExistence type="predicted"/>
<reference evidence="1 2" key="1">
    <citation type="journal article" date="2021" name="Sci. Rep.">
        <title>The genome of the diatom Chaetoceros tenuissimus carries an ancient integrated fragment of an extant virus.</title>
        <authorList>
            <person name="Hongo Y."/>
            <person name="Kimura K."/>
            <person name="Takaki Y."/>
            <person name="Yoshida Y."/>
            <person name="Baba S."/>
            <person name="Kobayashi G."/>
            <person name="Nagasaki K."/>
            <person name="Hano T."/>
            <person name="Tomaru Y."/>
        </authorList>
    </citation>
    <scope>NUCLEOTIDE SEQUENCE [LARGE SCALE GENOMIC DNA]</scope>
    <source>
        <strain evidence="1 2">NIES-3715</strain>
    </source>
</reference>
<protein>
    <submittedName>
        <fullName evidence="1">Uncharacterized protein</fullName>
    </submittedName>
</protein>